<feature type="signal peptide" evidence="2">
    <location>
        <begin position="1"/>
        <end position="28"/>
    </location>
</feature>
<dbReference type="PANTHER" id="PTHR42928">
    <property type="entry name" value="TRICARBOXYLATE-BINDING PROTEIN"/>
    <property type="match status" value="1"/>
</dbReference>
<keyword evidence="2" id="KW-0732">Signal</keyword>
<dbReference type="SUPFAM" id="SSF53850">
    <property type="entry name" value="Periplasmic binding protein-like II"/>
    <property type="match status" value="1"/>
</dbReference>
<evidence type="ECO:0000256" key="1">
    <source>
        <dbReference type="ARBA" id="ARBA00006987"/>
    </source>
</evidence>
<protein>
    <submittedName>
        <fullName evidence="3">Tripartite tricarboxylate transporter substrate binding protein</fullName>
    </submittedName>
</protein>
<dbReference type="InterPro" id="IPR005064">
    <property type="entry name" value="BUG"/>
</dbReference>
<dbReference type="PROSITE" id="PS51257">
    <property type="entry name" value="PROKAR_LIPOPROTEIN"/>
    <property type="match status" value="1"/>
</dbReference>
<evidence type="ECO:0000313" key="3">
    <source>
        <dbReference type="EMBL" id="HIX00453.1"/>
    </source>
</evidence>
<dbReference type="EMBL" id="DXGD01000366">
    <property type="protein sequence ID" value="HIX00453.1"/>
    <property type="molecule type" value="Genomic_DNA"/>
</dbReference>
<proteinExistence type="inferred from homology"/>
<dbReference type="CDD" id="cd07012">
    <property type="entry name" value="PBP2_Bug_TTT"/>
    <property type="match status" value="1"/>
</dbReference>
<sequence length="325" mass="34672">MKRTVTLLAAGAASAGLVLSGCSGSSEAAEEEDYSASGTIRVVVSMAAGGGSDRATRAMSEAMNEGAEGYNTVVENREGGGGAVGWSYIHSLAGEPQHLVKAETAIHTLPLQDGVDVDWTYKDFTPIGMFAEDSRMLVAAGDSEYDTCADVIEASKTEDIFSGVSGTYGADGMVLHHMDSAGLESNTVPYGSSGEVTTGLLGGQIDIAPASAASVEQYIEAGEMKGLCTFGTERYSDNETLADIETAEEQGIDGTVILWRGFLAPPDISESARDFWVDEMKRAVETDTYDEYIESDLLVEKQLYGDEFEEYLDDYDAEIQEYFGD</sequence>
<accession>A0A9D1UU61</accession>
<dbReference type="InterPro" id="IPR042100">
    <property type="entry name" value="Bug_dom1"/>
</dbReference>
<dbReference type="Pfam" id="PF03401">
    <property type="entry name" value="TctC"/>
    <property type="match status" value="1"/>
</dbReference>
<comment type="similarity">
    <text evidence="1">Belongs to the UPF0065 (bug) family.</text>
</comment>
<dbReference type="Proteomes" id="UP000824151">
    <property type="component" value="Unassembled WGS sequence"/>
</dbReference>
<dbReference type="PANTHER" id="PTHR42928:SF1">
    <property type="entry name" value="BLR4371 PROTEIN"/>
    <property type="match status" value="1"/>
</dbReference>
<organism evidence="3 4">
    <name type="scientific">Candidatus Nesterenkonia stercoripullorum</name>
    <dbReference type="NCBI Taxonomy" id="2838701"/>
    <lineage>
        <taxon>Bacteria</taxon>
        <taxon>Bacillati</taxon>
        <taxon>Actinomycetota</taxon>
        <taxon>Actinomycetes</taxon>
        <taxon>Micrococcales</taxon>
        <taxon>Micrococcaceae</taxon>
        <taxon>Nesterenkonia</taxon>
    </lineage>
</organism>
<evidence type="ECO:0000256" key="2">
    <source>
        <dbReference type="SAM" id="SignalP"/>
    </source>
</evidence>
<feature type="chain" id="PRO_5039193209" evidence="2">
    <location>
        <begin position="29"/>
        <end position="325"/>
    </location>
</feature>
<gene>
    <name evidence="3" type="ORF">H9871_09960</name>
</gene>
<comment type="caution">
    <text evidence="3">The sequence shown here is derived from an EMBL/GenBank/DDBJ whole genome shotgun (WGS) entry which is preliminary data.</text>
</comment>
<reference evidence="3" key="2">
    <citation type="submission" date="2021-04" db="EMBL/GenBank/DDBJ databases">
        <authorList>
            <person name="Gilroy R."/>
        </authorList>
    </citation>
    <scope>NUCLEOTIDE SEQUENCE</scope>
    <source>
        <strain evidence="3">ChiHejej3B27-3195</strain>
    </source>
</reference>
<name>A0A9D1UU61_9MICC</name>
<dbReference type="PIRSF" id="PIRSF017082">
    <property type="entry name" value="YflP"/>
    <property type="match status" value="1"/>
</dbReference>
<dbReference type="AlphaFoldDB" id="A0A9D1UU61"/>
<dbReference type="Gene3D" id="3.40.190.150">
    <property type="entry name" value="Bordetella uptake gene, domain 1"/>
    <property type="match status" value="1"/>
</dbReference>
<dbReference type="Gene3D" id="3.40.190.10">
    <property type="entry name" value="Periplasmic binding protein-like II"/>
    <property type="match status" value="1"/>
</dbReference>
<evidence type="ECO:0000313" key="4">
    <source>
        <dbReference type="Proteomes" id="UP000824151"/>
    </source>
</evidence>
<reference evidence="3" key="1">
    <citation type="journal article" date="2021" name="PeerJ">
        <title>Extensive microbial diversity within the chicken gut microbiome revealed by metagenomics and culture.</title>
        <authorList>
            <person name="Gilroy R."/>
            <person name="Ravi A."/>
            <person name="Getino M."/>
            <person name="Pursley I."/>
            <person name="Horton D.L."/>
            <person name="Alikhan N.F."/>
            <person name="Baker D."/>
            <person name="Gharbi K."/>
            <person name="Hall N."/>
            <person name="Watson M."/>
            <person name="Adriaenssens E.M."/>
            <person name="Foster-Nyarko E."/>
            <person name="Jarju S."/>
            <person name="Secka A."/>
            <person name="Antonio M."/>
            <person name="Oren A."/>
            <person name="Chaudhuri R.R."/>
            <person name="La Ragione R."/>
            <person name="Hildebrand F."/>
            <person name="Pallen M.J."/>
        </authorList>
    </citation>
    <scope>NUCLEOTIDE SEQUENCE</scope>
    <source>
        <strain evidence="3">ChiHejej3B27-3195</strain>
    </source>
</reference>